<name>A0A0J8VCX5_9GAMM</name>
<dbReference type="STRING" id="680026.AB733_07480"/>
<comment type="caution">
    <text evidence="3">The sequence shown here is derived from an EMBL/GenBank/DDBJ whole genome shotgun (WGS) entry which is preliminary data.</text>
</comment>
<dbReference type="InterPro" id="IPR021339">
    <property type="entry name" value="DUF2956"/>
</dbReference>
<feature type="transmembrane region" description="Helical" evidence="2">
    <location>
        <begin position="93"/>
        <end position="111"/>
    </location>
</feature>
<gene>
    <name evidence="3" type="ORF">C9I94_11795</name>
</gene>
<dbReference type="Proteomes" id="UP000240481">
    <property type="component" value="Unassembled WGS sequence"/>
</dbReference>
<evidence type="ECO:0000256" key="2">
    <source>
        <dbReference type="SAM" id="Phobius"/>
    </source>
</evidence>
<feature type="region of interest" description="Disordered" evidence="1">
    <location>
        <begin position="49"/>
        <end position="82"/>
    </location>
</feature>
<dbReference type="RefSeq" id="WP_048898179.1">
    <property type="nucleotide sequence ID" value="NZ_AP024852.1"/>
</dbReference>
<keyword evidence="2" id="KW-1133">Transmembrane helix</keyword>
<keyword evidence="4" id="KW-1185">Reference proteome</keyword>
<keyword evidence="2" id="KW-0812">Transmembrane</keyword>
<accession>A0A0J8VCX5</accession>
<sequence length="112" mass="12833">MTNSKQRQAPSQETQDEALKIARATQKTGQTKEQTKLIAQGIQKGIEQYKKQQKSKARERDKLRKKQAKDNNTSAVKTEEASTAPQIEYKQHWLPWVLLVASWGVFAFYLLG</sequence>
<proteinExistence type="predicted"/>
<feature type="compositionally biased region" description="Polar residues" evidence="1">
    <location>
        <begin position="70"/>
        <end position="82"/>
    </location>
</feature>
<dbReference type="OrthoDB" id="5600789at2"/>
<evidence type="ECO:0000313" key="4">
    <source>
        <dbReference type="Proteomes" id="UP000240481"/>
    </source>
</evidence>
<evidence type="ECO:0000256" key="1">
    <source>
        <dbReference type="SAM" id="MobiDB-lite"/>
    </source>
</evidence>
<protein>
    <submittedName>
        <fullName evidence="3">DUF2956 domain-containing protein</fullName>
    </submittedName>
</protein>
<dbReference type="EMBL" id="PYLZ01000006">
    <property type="protein sequence ID" value="PSW24019.1"/>
    <property type="molecule type" value="Genomic_DNA"/>
</dbReference>
<reference evidence="3 4" key="1">
    <citation type="submission" date="2018-01" db="EMBL/GenBank/DDBJ databases">
        <title>Whole genome sequencing of Histamine producing bacteria.</title>
        <authorList>
            <person name="Butler K."/>
        </authorList>
    </citation>
    <scope>NUCLEOTIDE SEQUENCE [LARGE SCALE GENOMIC DNA]</scope>
    <source>
        <strain evidence="3 4">DSM 24669</strain>
    </source>
</reference>
<keyword evidence="2" id="KW-0472">Membrane</keyword>
<organism evidence="3 4">
    <name type="scientific">Photobacterium swingsii</name>
    <dbReference type="NCBI Taxonomy" id="680026"/>
    <lineage>
        <taxon>Bacteria</taxon>
        <taxon>Pseudomonadati</taxon>
        <taxon>Pseudomonadota</taxon>
        <taxon>Gammaproteobacteria</taxon>
        <taxon>Vibrionales</taxon>
        <taxon>Vibrionaceae</taxon>
        <taxon>Photobacterium</taxon>
    </lineage>
</organism>
<dbReference type="Pfam" id="PF11169">
    <property type="entry name" value="DUF2956"/>
    <property type="match status" value="1"/>
</dbReference>
<evidence type="ECO:0000313" key="3">
    <source>
        <dbReference type="EMBL" id="PSW24019.1"/>
    </source>
</evidence>
<dbReference type="AlphaFoldDB" id="A0A0J8VCX5"/>